<evidence type="ECO:0000256" key="1">
    <source>
        <dbReference type="SAM" id="MobiDB-lite"/>
    </source>
</evidence>
<dbReference type="InterPro" id="IPR000719">
    <property type="entry name" value="Prot_kinase_dom"/>
</dbReference>
<dbReference type="PANTHER" id="PTHR38248">
    <property type="entry name" value="FUNK1 6"/>
    <property type="match status" value="1"/>
</dbReference>
<evidence type="ECO:0000313" key="3">
    <source>
        <dbReference type="EMBL" id="KAJ7645373.1"/>
    </source>
</evidence>
<sequence length="548" mass="62228">MPRRGQVGSYAREVFIQQSNRRFVYVTLMTSQIIRILRFDRAGCYYTQPIYYHKDSVSFVKFVLLLSSLNEELLGFGTSISWIAGQRVMKMTPPELFNHTKQRWEPNTAELIFTLADQPMFSRRTIRSRGTVCWIAKHAGQEYVIKDYWRADGRAHESAFLKDFVGVKGVGQMFAFNDERDSIKAGRGFGEQEIMTSDAQSKCVLNRWFMRLVLPQYGDTLEKATSASHLLCAVRDIVRGHRDSLVLKGILHRDISFTNLLLSFHETHGVVIDWDLAKEMEKVIQDQGIDDDSRTGTRAYQSVKVLNGSSDLGHHDNMDDLESIFYVLYHVLFGHDTSGNPVHFEALGQIADWQNIVTRPPLLAKSKQYFLEKGVRQHITRYTSPDEQTLAALMKELQRFFRPRMGSIDAALDDDEEHIDFPKYDQQEAAGRYEAFISIIDQAILKLPEVLPAPAPPSPNGSVGSTKRSRTEDESNECASKRTRTQRVRATKAPISSYVDPDDSDDDDEPPPSPTDAGYDPKGSKCKIAVWVRARRAGRGRSRAGSFK</sequence>
<dbReference type="AlphaFoldDB" id="A0AAD7FYY3"/>
<dbReference type="GO" id="GO:0005524">
    <property type="term" value="F:ATP binding"/>
    <property type="evidence" value="ECO:0007669"/>
    <property type="project" value="InterPro"/>
</dbReference>
<protein>
    <recommendedName>
        <fullName evidence="2">Protein kinase domain-containing protein</fullName>
    </recommendedName>
</protein>
<dbReference type="Gene3D" id="1.10.510.10">
    <property type="entry name" value="Transferase(Phosphotransferase) domain 1"/>
    <property type="match status" value="1"/>
</dbReference>
<dbReference type="PROSITE" id="PS00109">
    <property type="entry name" value="PROTEIN_KINASE_TYR"/>
    <property type="match status" value="1"/>
</dbReference>
<dbReference type="InterPro" id="IPR008266">
    <property type="entry name" value="Tyr_kinase_AS"/>
</dbReference>
<dbReference type="InterPro" id="IPR011009">
    <property type="entry name" value="Kinase-like_dom_sf"/>
</dbReference>
<organism evidence="3 4">
    <name type="scientific">Mycena rosella</name>
    <name type="common">Pink bonnet</name>
    <name type="synonym">Agaricus rosellus</name>
    <dbReference type="NCBI Taxonomy" id="1033263"/>
    <lineage>
        <taxon>Eukaryota</taxon>
        <taxon>Fungi</taxon>
        <taxon>Dikarya</taxon>
        <taxon>Basidiomycota</taxon>
        <taxon>Agaricomycotina</taxon>
        <taxon>Agaricomycetes</taxon>
        <taxon>Agaricomycetidae</taxon>
        <taxon>Agaricales</taxon>
        <taxon>Marasmiineae</taxon>
        <taxon>Mycenaceae</taxon>
        <taxon>Mycena</taxon>
    </lineage>
</organism>
<dbReference type="SUPFAM" id="SSF56112">
    <property type="entry name" value="Protein kinase-like (PK-like)"/>
    <property type="match status" value="1"/>
</dbReference>
<dbReference type="InterPro" id="IPR040976">
    <property type="entry name" value="Pkinase_fungal"/>
</dbReference>
<name>A0AAD7FYY3_MYCRO</name>
<dbReference type="Proteomes" id="UP001221757">
    <property type="component" value="Unassembled WGS sequence"/>
</dbReference>
<dbReference type="PANTHER" id="PTHR38248:SF2">
    <property type="entry name" value="FUNK1 11"/>
    <property type="match status" value="1"/>
</dbReference>
<feature type="domain" description="Protein kinase" evidence="2">
    <location>
        <begin position="68"/>
        <end position="405"/>
    </location>
</feature>
<reference evidence="3" key="1">
    <citation type="submission" date="2023-03" db="EMBL/GenBank/DDBJ databases">
        <title>Massive genome expansion in bonnet fungi (Mycena s.s.) driven by repeated elements and novel gene families across ecological guilds.</title>
        <authorList>
            <consortium name="Lawrence Berkeley National Laboratory"/>
            <person name="Harder C.B."/>
            <person name="Miyauchi S."/>
            <person name="Viragh M."/>
            <person name="Kuo A."/>
            <person name="Thoen E."/>
            <person name="Andreopoulos B."/>
            <person name="Lu D."/>
            <person name="Skrede I."/>
            <person name="Drula E."/>
            <person name="Henrissat B."/>
            <person name="Morin E."/>
            <person name="Kohler A."/>
            <person name="Barry K."/>
            <person name="LaButti K."/>
            <person name="Morin E."/>
            <person name="Salamov A."/>
            <person name="Lipzen A."/>
            <person name="Mereny Z."/>
            <person name="Hegedus B."/>
            <person name="Baldrian P."/>
            <person name="Stursova M."/>
            <person name="Weitz H."/>
            <person name="Taylor A."/>
            <person name="Grigoriev I.V."/>
            <person name="Nagy L.G."/>
            <person name="Martin F."/>
            <person name="Kauserud H."/>
        </authorList>
    </citation>
    <scope>NUCLEOTIDE SEQUENCE</scope>
    <source>
        <strain evidence="3">CBHHK067</strain>
    </source>
</reference>
<dbReference type="Pfam" id="PF17667">
    <property type="entry name" value="Pkinase_fungal"/>
    <property type="match status" value="1"/>
</dbReference>
<proteinExistence type="predicted"/>
<comment type="caution">
    <text evidence="3">The sequence shown here is derived from an EMBL/GenBank/DDBJ whole genome shotgun (WGS) entry which is preliminary data.</text>
</comment>
<dbReference type="PROSITE" id="PS50011">
    <property type="entry name" value="PROTEIN_KINASE_DOM"/>
    <property type="match status" value="1"/>
</dbReference>
<evidence type="ECO:0000313" key="4">
    <source>
        <dbReference type="Proteomes" id="UP001221757"/>
    </source>
</evidence>
<evidence type="ECO:0000259" key="2">
    <source>
        <dbReference type="PROSITE" id="PS50011"/>
    </source>
</evidence>
<accession>A0AAD7FYY3</accession>
<gene>
    <name evidence="3" type="ORF">B0H17DRAFT_450013</name>
</gene>
<dbReference type="GO" id="GO:0004672">
    <property type="term" value="F:protein kinase activity"/>
    <property type="evidence" value="ECO:0007669"/>
    <property type="project" value="InterPro"/>
</dbReference>
<feature type="compositionally biased region" description="Acidic residues" evidence="1">
    <location>
        <begin position="500"/>
        <end position="510"/>
    </location>
</feature>
<dbReference type="EMBL" id="JARKIE010000398">
    <property type="protein sequence ID" value="KAJ7645373.1"/>
    <property type="molecule type" value="Genomic_DNA"/>
</dbReference>
<feature type="region of interest" description="Disordered" evidence="1">
    <location>
        <begin position="451"/>
        <end position="523"/>
    </location>
</feature>
<feature type="compositionally biased region" description="Basic residues" evidence="1">
    <location>
        <begin position="481"/>
        <end position="490"/>
    </location>
</feature>
<keyword evidence="4" id="KW-1185">Reference proteome</keyword>